<feature type="domain" description="Peptidase M16 N-terminal" evidence="2">
    <location>
        <begin position="106"/>
        <end position="193"/>
    </location>
</feature>
<dbReference type="FunFam" id="3.30.830.10:FF:000036">
    <property type="entry name" value="Putative zinc metalloprotease"/>
    <property type="match status" value="1"/>
</dbReference>
<feature type="domain" description="Peptidase M16 C-terminal" evidence="3">
    <location>
        <begin position="243"/>
        <end position="426"/>
    </location>
</feature>
<reference evidence="5 6" key="1">
    <citation type="submission" date="2018-12" db="EMBL/GenBank/DDBJ databases">
        <title>Genome of Verticillium dahliae isolate Getta Getta.</title>
        <authorList>
            <person name="Gardiner D.M."/>
        </authorList>
    </citation>
    <scope>NUCLEOTIDE SEQUENCE [LARGE SCALE GENOMIC DNA]</scope>
    <source>
        <strain evidence="5 6">Getta Getta</strain>
    </source>
</reference>
<proteinExistence type="predicted"/>
<dbReference type="SUPFAM" id="SSF63411">
    <property type="entry name" value="LuxS/MPP-like metallohydrolase"/>
    <property type="match status" value="4"/>
</dbReference>
<dbReference type="GO" id="GO:0046872">
    <property type="term" value="F:metal ion binding"/>
    <property type="evidence" value="ECO:0007669"/>
    <property type="project" value="InterPro"/>
</dbReference>
<dbReference type="EMBL" id="RSDZ01000052">
    <property type="protein sequence ID" value="RXG46231.1"/>
    <property type="molecule type" value="Genomic_DNA"/>
</dbReference>
<evidence type="ECO:0000313" key="6">
    <source>
        <dbReference type="Proteomes" id="UP000288725"/>
    </source>
</evidence>
<dbReference type="FunFam" id="3.30.830.10:FF:000015">
    <property type="entry name" value="Putative zinc metalloprotease"/>
    <property type="match status" value="1"/>
</dbReference>
<dbReference type="AlphaFoldDB" id="A0A444RYJ4"/>
<dbReference type="Pfam" id="PF05193">
    <property type="entry name" value="Peptidase_M16_C"/>
    <property type="match status" value="1"/>
</dbReference>
<dbReference type="InterPro" id="IPR007863">
    <property type="entry name" value="Peptidase_M16_C"/>
</dbReference>
<comment type="caution">
    <text evidence="5">The sequence shown here is derived from an EMBL/GenBank/DDBJ whole genome shotgun (WGS) entry which is preliminary data.</text>
</comment>
<dbReference type="PANTHER" id="PTHR43016:SF16">
    <property type="entry name" value="METALLOPROTEASE, PUTATIVE (AFU_ORTHOLOGUE AFUA_4G07610)-RELATED"/>
    <property type="match status" value="1"/>
</dbReference>
<dbReference type="Gene3D" id="3.30.830.10">
    <property type="entry name" value="Metalloenzyme, LuxS/M16 peptidase-like"/>
    <property type="match status" value="4"/>
</dbReference>
<dbReference type="InterPro" id="IPR055130">
    <property type="entry name" value="PreP_C"/>
</dbReference>
<evidence type="ECO:0000259" key="3">
    <source>
        <dbReference type="Pfam" id="PF05193"/>
    </source>
</evidence>
<evidence type="ECO:0008006" key="7">
    <source>
        <dbReference type="Google" id="ProtNLM"/>
    </source>
</evidence>
<protein>
    <recommendedName>
        <fullName evidence="7">Zinc metalloprotease</fullName>
    </recommendedName>
</protein>
<dbReference type="FunFam" id="3.30.830.10:FF:000031">
    <property type="entry name" value="Putative zinc metalloprotease"/>
    <property type="match status" value="1"/>
</dbReference>
<evidence type="ECO:0000259" key="2">
    <source>
        <dbReference type="Pfam" id="PF00675"/>
    </source>
</evidence>
<dbReference type="InterPro" id="IPR011249">
    <property type="entry name" value="Metalloenz_LuxS/M16"/>
</dbReference>
<feature type="compositionally biased region" description="Acidic residues" evidence="1">
    <location>
        <begin position="1069"/>
        <end position="1095"/>
    </location>
</feature>
<dbReference type="Proteomes" id="UP000288725">
    <property type="component" value="Chromosome 4"/>
</dbReference>
<dbReference type="PANTHER" id="PTHR43016">
    <property type="entry name" value="PRESEQUENCE PROTEASE"/>
    <property type="match status" value="1"/>
</dbReference>
<dbReference type="Pfam" id="PF00675">
    <property type="entry name" value="Peptidase_M16"/>
    <property type="match status" value="1"/>
</dbReference>
<gene>
    <name evidence="5" type="ORF">VDGE_09960</name>
</gene>
<evidence type="ECO:0000313" key="5">
    <source>
        <dbReference type="EMBL" id="RXG46231.1"/>
    </source>
</evidence>
<feature type="region of interest" description="Disordered" evidence="1">
    <location>
        <begin position="1060"/>
        <end position="1095"/>
    </location>
</feature>
<dbReference type="InterPro" id="IPR011765">
    <property type="entry name" value="Pept_M16_N"/>
</dbReference>
<dbReference type="Pfam" id="PF22516">
    <property type="entry name" value="PreP_C"/>
    <property type="match status" value="1"/>
</dbReference>
<accession>A0A444RYJ4</accession>
<sequence>MMARVRTVPILPTVLFALLGIILYHVKPKAEDFSFSNSTISRPDKMAPEERPKPRFRKIQSFETEYAPCTISQYVSERSGMQVIVADRQGPKVNGYFTLATEILDDSGAPHTLEHLVFMGSKNYRYKGLLDKISSRAYSGTNAWTATDHTAYTLESAGWEGFAQILPVYLEHVIVPVITDEACTTEVHHIDGEGNDAGVVYSEMQAIQYKSAEIVDLAAKRQLYPENVGFRYETGGMTDALRNLTTDRIREFHREMYQPRNLAVVIVGETDHDNLLQILDDFEESIKDDLPPLDAPFKRPWIDSAQPPALTETKVSTAEFPEADESVGEVVVGWFGPNCIDPLATSALNVLQTYLCGSSVSILENVLVEKEELASSVACYWESRPKSVIWFQPTSVATEKLEFVYKRLIELFKEVASKPLDMEYMKSCVQRERRQVKFQAESSESFFSSNIITDYLFGKRDGSTLLDMKSLDEYDNLEKWTDEQWRDFLRKWISDAHHIAILAKPSMALAEKYKTEEEERLAKRKAELGPEGLAKLAEKLEAAKKKNDMPIPPEVVDRWSVPSTDSIHFIESETAKSGKARSLGVFENKAQKVIDAATDGKDPLFIQFESVPSNFVHISLYLGTAQVPTEVKPLLPIFADNFFNTPIERDGKQVDFEQIVMELEEETISYGIRSAKDMGDPDSITIQFQIEPEKYASIISWIRTMMFDSVFDVQRLKAGVQKQLADIPELKRDGRSMSTEINMAYHLKKESYAVSKRALVRAVYLRRVKKLLESDPELVVSWFEKIRKSLFQFNNTRILVTADVNKLENPVAAWDVLSSALQPAGELLPVLKAHSHLTEEGENPGSVGAVIVPMTTVDGSYSVSTSKGIISFEDPRLPAILVAIGYLEAVEGPLWCAVRGQGMAYGVFFNRDVDSGMIQFRVYRSPDVSKAIAAARETVRKIAEGEEPIDRHLKEGAISQIVVHFADEQSTMASAASQNFVLGVVRGVPLDWHKKIMKSVRDVTDEQIKDVLNDLIMPVFAPGKSNVIVTCAPILEENIEKALKETGYKTQVQQLAYFHDDYGLKPQDGEEEEEESEEEDGEEGDYTDDSDDESD</sequence>
<feature type="domain" description="Presequence protease mitochondrial-type C-terminal" evidence="4">
    <location>
        <begin position="893"/>
        <end position="953"/>
    </location>
</feature>
<organism evidence="5 6">
    <name type="scientific">Verticillium dahliae</name>
    <name type="common">Verticillium wilt</name>
    <dbReference type="NCBI Taxonomy" id="27337"/>
    <lineage>
        <taxon>Eukaryota</taxon>
        <taxon>Fungi</taxon>
        <taxon>Dikarya</taxon>
        <taxon>Ascomycota</taxon>
        <taxon>Pezizomycotina</taxon>
        <taxon>Sordariomycetes</taxon>
        <taxon>Hypocreomycetidae</taxon>
        <taxon>Glomerellales</taxon>
        <taxon>Plectosphaerellaceae</taxon>
        <taxon>Verticillium</taxon>
    </lineage>
</organism>
<evidence type="ECO:0000259" key="4">
    <source>
        <dbReference type="Pfam" id="PF22516"/>
    </source>
</evidence>
<name>A0A444RYJ4_VERDA</name>
<evidence type="ECO:0000256" key="1">
    <source>
        <dbReference type="SAM" id="MobiDB-lite"/>
    </source>
</evidence>